<dbReference type="PROSITE" id="PS51390">
    <property type="entry name" value="WAP"/>
    <property type="match status" value="1"/>
</dbReference>
<accession>A0A3B4B787</accession>
<dbReference type="InterPro" id="IPR008197">
    <property type="entry name" value="WAP_dom"/>
</dbReference>
<evidence type="ECO:0000259" key="2">
    <source>
        <dbReference type="PROSITE" id="PS51390"/>
    </source>
</evidence>
<dbReference type="PRINTS" id="PR00003">
    <property type="entry name" value="4DISULPHCORE"/>
</dbReference>
<evidence type="ECO:0000256" key="1">
    <source>
        <dbReference type="SAM" id="SignalP"/>
    </source>
</evidence>
<keyword evidence="1" id="KW-0732">Signal</keyword>
<reference evidence="3" key="2">
    <citation type="submission" date="2025-09" db="UniProtKB">
        <authorList>
            <consortium name="Ensembl"/>
        </authorList>
    </citation>
    <scope>IDENTIFICATION</scope>
</reference>
<dbReference type="GO" id="GO:0045087">
    <property type="term" value="P:innate immune response"/>
    <property type="evidence" value="ECO:0007669"/>
    <property type="project" value="TreeGrafter"/>
</dbReference>
<feature type="chain" id="PRO_5017184620" description="WAP domain-containing protein" evidence="1">
    <location>
        <begin position="27"/>
        <end position="83"/>
    </location>
</feature>
<evidence type="ECO:0000313" key="3">
    <source>
        <dbReference type="Ensembl" id="ENSPMGP00000025353.1"/>
    </source>
</evidence>
<reference evidence="3" key="1">
    <citation type="submission" date="2025-08" db="UniProtKB">
        <authorList>
            <consortium name="Ensembl"/>
        </authorList>
    </citation>
    <scope>IDENTIFICATION</scope>
</reference>
<dbReference type="CDD" id="cd00199">
    <property type="entry name" value="WAP"/>
    <property type="match status" value="1"/>
</dbReference>
<dbReference type="PANTHER" id="PTHR19441">
    <property type="entry name" value="WHEY ACDIC PROTEIN WAP"/>
    <property type="match status" value="1"/>
</dbReference>
<dbReference type="Gene3D" id="4.10.75.10">
    <property type="entry name" value="Elafin-like"/>
    <property type="match status" value="1"/>
</dbReference>
<dbReference type="GO" id="GO:0004867">
    <property type="term" value="F:serine-type endopeptidase inhibitor activity"/>
    <property type="evidence" value="ECO:0007669"/>
    <property type="project" value="TreeGrafter"/>
</dbReference>
<dbReference type="Ensembl" id="ENSPMGT00000027000.1">
    <property type="protein sequence ID" value="ENSPMGP00000025353.1"/>
    <property type="gene ID" value="ENSPMGG00000020460.1"/>
</dbReference>
<sequence>MSSGFNVLLTFLTFWANSLKLFPVDSEKPGVCPKPRPDIDPKVASCLNECSSDSQCEGNLKCCFNGCGHNIFIHFSALLKNSI</sequence>
<keyword evidence="4" id="KW-1185">Reference proteome</keyword>
<proteinExistence type="predicted"/>
<name>A0A3B4B787_9GOBI</name>
<dbReference type="GO" id="GO:0005615">
    <property type="term" value="C:extracellular space"/>
    <property type="evidence" value="ECO:0007669"/>
    <property type="project" value="TreeGrafter"/>
</dbReference>
<organism evidence="3 4">
    <name type="scientific">Periophthalmus magnuspinnatus</name>
    <dbReference type="NCBI Taxonomy" id="409849"/>
    <lineage>
        <taxon>Eukaryota</taxon>
        <taxon>Metazoa</taxon>
        <taxon>Chordata</taxon>
        <taxon>Craniata</taxon>
        <taxon>Vertebrata</taxon>
        <taxon>Euteleostomi</taxon>
        <taxon>Actinopterygii</taxon>
        <taxon>Neopterygii</taxon>
        <taxon>Teleostei</taxon>
        <taxon>Neoteleostei</taxon>
        <taxon>Acanthomorphata</taxon>
        <taxon>Gobiaria</taxon>
        <taxon>Gobiiformes</taxon>
        <taxon>Gobioidei</taxon>
        <taxon>Gobiidae</taxon>
        <taxon>Oxudercinae</taxon>
        <taxon>Periophthalmus</taxon>
    </lineage>
</organism>
<dbReference type="SUPFAM" id="SSF57256">
    <property type="entry name" value="Elafin-like"/>
    <property type="match status" value="1"/>
</dbReference>
<dbReference type="GO" id="GO:0019731">
    <property type="term" value="P:antibacterial humoral response"/>
    <property type="evidence" value="ECO:0007669"/>
    <property type="project" value="TreeGrafter"/>
</dbReference>
<dbReference type="InterPro" id="IPR050514">
    <property type="entry name" value="WAP_four-disulfide_core"/>
</dbReference>
<dbReference type="PANTHER" id="PTHR19441:SF87">
    <property type="entry name" value="ACTIVATED MACROPHAGE_MICROGLIA WAP DOMAIN PROTEIN"/>
    <property type="match status" value="1"/>
</dbReference>
<protein>
    <recommendedName>
        <fullName evidence="2">WAP domain-containing protein</fullName>
    </recommendedName>
</protein>
<feature type="signal peptide" evidence="1">
    <location>
        <begin position="1"/>
        <end position="26"/>
    </location>
</feature>
<dbReference type="InterPro" id="IPR036645">
    <property type="entry name" value="Elafin-like_sf"/>
</dbReference>
<dbReference type="SMART" id="SM00217">
    <property type="entry name" value="WAP"/>
    <property type="match status" value="1"/>
</dbReference>
<evidence type="ECO:0000313" key="4">
    <source>
        <dbReference type="Proteomes" id="UP000261520"/>
    </source>
</evidence>
<dbReference type="AlphaFoldDB" id="A0A3B4B787"/>
<dbReference type="Pfam" id="PF00095">
    <property type="entry name" value="WAP"/>
    <property type="match status" value="1"/>
</dbReference>
<feature type="domain" description="WAP" evidence="2">
    <location>
        <begin position="25"/>
        <end position="76"/>
    </location>
</feature>
<dbReference type="FunFam" id="4.10.75.10:FF:000001">
    <property type="entry name" value="Anosmin 1"/>
    <property type="match status" value="1"/>
</dbReference>
<dbReference type="Proteomes" id="UP000261520">
    <property type="component" value="Unplaced"/>
</dbReference>